<dbReference type="Gene3D" id="3.30.200.20">
    <property type="entry name" value="Phosphorylase Kinase, domain 1"/>
    <property type="match status" value="1"/>
</dbReference>
<feature type="domain" description="Protein kinase" evidence="2">
    <location>
        <begin position="1"/>
        <end position="280"/>
    </location>
</feature>
<dbReference type="GO" id="GO:0004672">
    <property type="term" value="F:protein kinase activity"/>
    <property type="evidence" value="ECO:0007669"/>
    <property type="project" value="InterPro"/>
</dbReference>
<evidence type="ECO:0000313" key="3">
    <source>
        <dbReference type="EMBL" id="KAJ0986628.1"/>
    </source>
</evidence>
<evidence type="ECO:0000259" key="2">
    <source>
        <dbReference type="PROSITE" id="PS50011"/>
    </source>
</evidence>
<accession>A0A9D5HRU0</accession>
<feature type="transmembrane region" description="Helical" evidence="1">
    <location>
        <begin position="192"/>
        <end position="214"/>
    </location>
</feature>
<comment type="caution">
    <text evidence="3">The sequence shown here is derived from an EMBL/GenBank/DDBJ whole genome shotgun (WGS) entry which is preliminary data.</text>
</comment>
<dbReference type="InterPro" id="IPR051564">
    <property type="entry name" value="LRR_receptor-like_kinase"/>
</dbReference>
<dbReference type="InterPro" id="IPR000719">
    <property type="entry name" value="Prot_kinase_dom"/>
</dbReference>
<proteinExistence type="predicted"/>
<dbReference type="SUPFAM" id="SSF56112">
    <property type="entry name" value="Protein kinase-like (PK-like)"/>
    <property type="match status" value="1"/>
</dbReference>
<name>A0A9D5HRU0_9LILI</name>
<dbReference type="OrthoDB" id="4062651at2759"/>
<dbReference type="GO" id="GO:0005524">
    <property type="term" value="F:ATP binding"/>
    <property type="evidence" value="ECO:0007669"/>
    <property type="project" value="InterPro"/>
</dbReference>
<evidence type="ECO:0000313" key="4">
    <source>
        <dbReference type="Proteomes" id="UP001085076"/>
    </source>
</evidence>
<keyword evidence="4" id="KW-1185">Reference proteome</keyword>
<dbReference type="PANTHER" id="PTHR48055:SF9">
    <property type="entry name" value="PROTEIN KINASE DOMAIN-CONTAINING PROTEIN"/>
    <property type="match status" value="1"/>
</dbReference>
<protein>
    <recommendedName>
        <fullName evidence="2">Protein kinase domain-containing protein</fullName>
    </recommendedName>
</protein>
<keyword evidence="1" id="KW-0812">Transmembrane</keyword>
<evidence type="ECO:0000256" key="1">
    <source>
        <dbReference type="SAM" id="Phobius"/>
    </source>
</evidence>
<reference evidence="3" key="2">
    <citation type="journal article" date="2022" name="Hortic Res">
        <title>The genome of Dioscorea zingiberensis sheds light on the biosynthesis, origin and evolution of the medicinally important diosgenin saponins.</title>
        <authorList>
            <person name="Li Y."/>
            <person name="Tan C."/>
            <person name="Li Z."/>
            <person name="Guo J."/>
            <person name="Li S."/>
            <person name="Chen X."/>
            <person name="Wang C."/>
            <person name="Dai X."/>
            <person name="Yang H."/>
            <person name="Song W."/>
            <person name="Hou L."/>
            <person name="Xu J."/>
            <person name="Tong Z."/>
            <person name="Xu A."/>
            <person name="Yuan X."/>
            <person name="Wang W."/>
            <person name="Yang Q."/>
            <person name="Chen L."/>
            <person name="Sun Z."/>
            <person name="Wang K."/>
            <person name="Pan B."/>
            <person name="Chen J."/>
            <person name="Bao Y."/>
            <person name="Liu F."/>
            <person name="Qi X."/>
            <person name="Gang D.R."/>
            <person name="Wen J."/>
            <person name="Li J."/>
        </authorList>
    </citation>
    <scope>NUCLEOTIDE SEQUENCE</scope>
    <source>
        <strain evidence="3">Dzin_1.0</strain>
    </source>
</reference>
<dbReference type="AlphaFoldDB" id="A0A9D5HRU0"/>
<keyword evidence="1" id="KW-0472">Membrane</keyword>
<dbReference type="Proteomes" id="UP001085076">
    <property type="component" value="Miscellaneous, Linkage group lg01"/>
</dbReference>
<dbReference type="InterPro" id="IPR011009">
    <property type="entry name" value="Kinase-like_dom_sf"/>
</dbReference>
<feature type="transmembrane region" description="Helical" evidence="1">
    <location>
        <begin position="118"/>
        <end position="135"/>
    </location>
</feature>
<sequence length="307" mass="34440">MIFVAAMKSSAITCCQYGEEQVEYLLNNHDCHSQMGANRGGIFACNCDTHCFMEPVEMELSGKVYKGVLSNGWHVAVKHIIKDGYVETFMREVTSLSYVRHRNLVSLREAIVKKQKNVFLFMSFARMAICLSGYLPTNILLGQDFEAKLSDFGLSKVIDNGLSHVSSEVRGTFGYVDPEYRQNRHVNAAGDVYSFGIVLLQILSGMRVLNLNVIKPMSLGKMAKHILKGGNITEFADPKLNVEYSKEAFEMVLKLALSCTSHKQQRPSMEQVITRLEKALDVSVRESTMHRISIASDHPLVGKTRYS</sequence>
<dbReference type="PANTHER" id="PTHR48055">
    <property type="entry name" value="LEUCINE-RICH REPEAT RECEPTOR PROTEIN KINASE EMS1"/>
    <property type="match status" value="1"/>
</dbReference>
<dbReference type="Gene3D" id="1.10.510.10">
    <property type="entry name" value="Transferase(Phosphotransferase) domain 1"/>
    <property type="match status" value="1"/>
</dbReference>
<dbReference type="GO" id="GO:0016020">
    <property type="term" value="C:membrane"/>
    <property type="evidence" value="ECO:0007669"/>
    <property type="project" value="TreeGrafter"/>
</dbReference>
<dbReference type="Pfam" id="PF00069">
    <property type="entry name" value="Pkinase"/>
    <property type="match status" value="1"/>
</dbReference>
<dbReference type="PROSITE" id="PS50011">
    <property type="entry name" value="PROTEIN_KINASE_DOM"/>
    <property type="match status" value="1"/>
</dbReference>
<organism evidence="3 4">
    <name type="scientific">Dioscorea zingiberensis</name>
    <dbReference type="NCBI Taxonomy" id="325984"/>
    <lineage>
        <taxon>Eukaryota</taxon>
        <taxon>Viridiplantae</taxon>
        <taxon>Streptophyta</taxon>
        <taxon>Embryophyta</taxon>
        <taxon>Tracheophyta</taxon>
        <taxon>Spermatophyta</taxon>
        <taxon>Magnoliopsida</taxon>
        <taxon>Liliopsida</taxon>
        <taxon>Dioscoreales</taxon>
        <taxon>Dioscoreaceae</taxon>
        <taxon>Dioscorea</taxon>
    </lineage>
</organism>
<dbReference type="EMBL" id="JAGGNH010000001">
    <property type="protein sequence ID" value="KAJ0986628.1"/>
    <property type="molecule type" value="Genomic_DNA"/>
</dbReference>
<reference evidence="3" key="1">
    <citation type="submission" date="2021-03" db="EMBL/GenBank/DDBJ databases">
        <authorList>
            <person name="Li Z."/>
            <person name="Yang C."/>
        </authorList>
    </citation>
    <scope>NUCLEOTIDE SEQUENCE</scope>
    <source>
        <strain evidence="3">Dzin_1.0</strain>
        <tissue evidence="3">Leaf</tissue>
    </source>
</reference>
<keyword evidence="1" id="KW-1133">Transmembrane helix</keyword>
<gene>
    <name evidence="3" type="ORF">J5N97_004984</name>
</gene>